<organism evidence="1 2">
    <name type="scientific">Paenimyroides tangerinum</name>
    <dbReference type="NCBI Taxonomy" id="2488728"/>
    <lineage>
        <taxon>Bacteria</taxon>
        <taxon>Pseudomonadati</taxon>
        <taxon>Bacteroidota</taxon>
        <taxon>Flavobacteriia</taxon>
        <taxon>Flavobacteriales</taxon>
        <taxon>Flavobacteriaceae</taxon>
        <taxon>Paenimyroides</taxon>
    </lineage>
</organism>
<dbReference type="Pfam" id="PF11236">
    <property type="entry name" value="DUF3037"/>
    <property type="match status" value="1"/>
</dbReference>
<dbReference type="OrthoDB" id="8199584at2"/>
<evidence type="ECO:0000313" key="2">
    <source>
        <dbReference type="Proteomes" id="UP000275719"/>
    </source>
</evidence>
<accession>A0A3P3W2S3</accession>
<dbReference type="AlphaFoldDB" id="A0A3P3W2S3"/>
<dbReference type="RefSeq" id="WP_125019583.1">
    <property type="nucleotide sequence ID" value="NZ_RQVQ01000028.1"/>
</dbReference>
<keyword evidence="2" id="KW-1185">Reference proteome</keyword>
<comment type="caution">
    <text evidence="1">The sequence shown here is derived from an EMBL/GenBank/DDBJ whole genome shotgun (WGS) entry which is preliminary data.</text>
</comment>
<sequence length="292" mass="34119">MKNKNYTYSILKYKHSALIGESINIGIILFFPLENKFVFKYSKNLTRIKAIYEVVSEKVIKLYLQQIEFNIKNINLRDYTLFTHSDIENTEEFDLFIDNFILPRDSSVLQFSKSKESLYNLDLDTTILNITNKFLLEKDKNLNGGIIQKEPILVKKFINGLSKFNSDILTNNQDKIYKNYKVVNEAGNEFNFEYGWKNSYLNLIKAISFDLRDSRHIAEKAYKNFGLFTDLKNEAENNNLKYDLLIGLPTSKDLFKDFDHALNLLSNLERVDLILENDISDYSLKAFEAISN</sequence>
<reference evidence="1 2" key="1">
    <citation type="submission" date="2018-11" db="EMBL/GenBank/DDBJ databases">
        <title>Flavobacterium sp. nov., YIM 102701-2 draft genome.</title>
        <authorList>
            <person name="Li G."/>
            <person name="Jiang Y."/>
        </authorList>
    </citation>
    <scope>NUCLEOTIDE SEQUENCE [LARGE SCALE GENOMIC DNA]</scope>
    <source>
        <strain evidence="1 2">YIM 102701-2</strain>
    </source>
</reference>
<dbReference type="InterPro" id="IPR021398">
    <property type="entry name" value="DUF3037"/>
</dbReference>
<protein>
    <submittedName>
        <fullName evidence="1">DUF3037 domain-containing protein</fullName>
    </submittedName>
</protein>
<proteinExistence type="predicted"/>
<gene>
    <name evidence="1" type="ORF">EG240_11735</name>
</gene>
<name>A0A3P3W2S3_9FLAO</name>
<dbReference type="EMBL" id="RQVQ01000028">
    <property type="protein sequence ID" value="RRJ89412.1"/>
    <property type="molecule type" value="Genomic_DNA"/>
</dbReference>
<evidence type="ECO:0000313" key="1">
    <source>
        <dbReference type="EMBL" id="RRJ89412.1"/>
    </source>
</evidence>
<dbReference type="Proteomes" id="UP000275719">
    <property type="component" value="Unassembled WGS sequence"/>
</dbReference>